<evidence type="ECO:0000256" key="3">
    <source>
        <dbReference type="ARBA" id="ARBA00022490"/>
    </source>
</evidence>
<name>A0AAD9KA48_9ANNE</name>
<keyword evidence="10" id="KW-0206">Cytoskeleton</keyword>
<evidence type="ECO:0000256" key="4">
    <source>
        <dbReference type="ARBA" id="ARBA00022701"/>
    </source>
</evidence>
<keyword evidence="4 14" id="KW-0493">Microtubule</keyword>
<feature type="region of interest" description="Disordered" evidence="16">
    <location>
        <begin position="872"/>
        <end position="892"/>
    </location>
</feature>
<gene>
    <name evidence="18" type="ORF">LSH36_34g06028</name>
</gene>
<dbReference type="GO" id="GO:0005929">
    <property type="term" value="C:cilium"/>
    <property type="evidence" value="ECO:0007669"/>
    <property type="project" value="UniProtKB-SubCell"/>
</dbReference>
<evidence type="ECO:0000256" key="14">
    <source>
        <dbReference type="RuleBase" id="RU000394"/>
    </source>
</evidence>
<dbReference type="Pfam" id="PF00225">
    <property type="entry name" value="Kinesin"/>
    <property type="match status" value="1"/>
</dbReference>
<evidence type="ECO:0000313" key="19">
    <source>
        <dbReference type="Proteomes" id="UP001208570"/>
    </source>
</evidence>
<comment type="subcellular location">
    <subcellularLocation>
        <location evidence="1">Cell projection</location>
        <location evidence="1">Cilium</location>
    </subcellularLocation>
    <subcellularLocation>
        <location evidence="2">Cytoplasm</location>
        <location evidence="2">Cytoskeleton</location>
    </subcellularLocation>
</comment>
<evidence type="ECO:0000256" key="12">
    <source>
        <dbReference type="ARBA" id="ARBA00055376"/>
    </source>
</evidence>
<dbReference type="Proteomes" id="UP001208570">
    <property type="component" value="Unassembled WGS sequence"/>
</dbReference>
<evidence type="ECO:0000256" key="9">
    <source>
        <dbReference type="ARBA" id="ARBA00023175"/>
    </source>
</evidence>
<dbReference type="GO" id="GO:0003777">
    <property type="term" value="F:microtubule motor activity"/>
    <property type="evidence" value="ECO:0007669"/>
    <property type="project" value="InterPro"/>
</dbReference>
<dbReference type="AlphaFoldDB" id="A0AAD9KA48"/>
<keyword evidence="11" id="KW-0966">Cell projection</keyword>
<organism evidence="18 19">
    <name type="scientific">Paralvinella palmiformis</name>
    <dbReference type="NCBI Taxonomy" id="53620"/>
    <lineage>
        <taxon>Eukaryota</taxon>
        <taxon>Metazoa</taxon>
        <taxon>Spiralia</taxon>
        <taxon>Lophotrochozoa</taxon>
        <taxon>Annelida</taxon>
        <taxon>Polychaeta</taxon>
        <taxon>Sedentaria</taxon>
        <taxon>Canalipalpata</taxon>
        <taxon>Terebellida</taxon>
        <taxon>Terebelliformia</taxon>
        <taxon>Alvinellidae</taxon>
        <taxon>Paralvinella</taxon>
    </lineage>
</organism>
<evidence type="ECO:0000256" key="11">
    <source>
        <dbReference type="ARBA" id="ARBA00023273"/>
    </source>
</evidence>
<keyword evidence="19" id="KW-1185">Reference proteome</keyword>
<dbReference type="Gene3D" id="3.40.850.10">
    <property type="entry name" value="Kinesin motor domain"/>
    <property type="match status" value="1"/>
</dbReference>
<dbReference type="InterPro" id="IPR027417">
    <property type="entry name" value="P-loop_NTPase"/>
</dbReference>
<comment type="function">
    <text evidence="12">Plus end-directed microtubule-dependent motor protein that regulates the length of motile cilia by mediating depolymerization of microtubules at ciliary tips.</text>
</comment>
<feature type="compositionally biased region" description="Polar residues" evidence="16">
    <location>
        <begin position="705"/>
        <end position="715"/>
    </location>
</feature>
<comment type="similarity">
    <text evidence="13 14">Belongs to the TRAFAC class myosin-kinesin ATPase superfamily. Kinesin family.</text>
</comment>
<evidence type="ECO:0000256" key="15">
    <source>
        <dbReference type="SAM" id="Coils"/>
    </source>
</evidence>
<feature type="compositionally biased region" description="Low complexity" evidence="16">
    <location>
        <begin position="734"/>
        <end position="744"/>
    </location>
</feature>
<evidence type="ECO:0000256" key="16">
    <source>
        <dbReference type="SAM" id="MobiDB-lite"/>
    </source>
</evidence>
<dbReference type="InterPro" id="IPR036961">
    <property type="entry name" value="Kinesin_motor_dom_sf"/>
</dbReference>
<dbReference type="GO" id="GO:0005524">
    <property type="term" value="F:ATP binding"/>
    <property type="evidence" value="ECO:0007669"/>
    <property type="project" value="UniProtKB-UniRule"/>
</dbReference>
<dbReference type="EMBL" id="JAODUP010000034">
    <property type="protein sequence ID" value="KAK2166875.1"/>
    <property type="molecule type" value="Genomic_DNA"/>
</dbReference>
<keyword evidence="7 15" id="KW-0175">Coiled coil</keyword>
<keyword evidence="6 13" id="KW-0067">ATP-binding</keyword>
<keyword evidence="8" id="KW-0969">Cilium</keyword>
<feature type="binding site" evidence="13">
    <location>
        <begin position="123"/>
        <end position="130"/>
    </location>
    <ligand>
        <name>ATP</name>
        <dbReference type="ChEBI" id="CHEBI:30616"/>
    </ligand>
</feature>
<dbReference type="FunFam" id="3.40.850.10:FF:000037">
    <property type="entry name" value="kinesin-like protein KIF19"/>
    <property type="match status" value="1"/>
</dbReference>
<feature type="coiled-coil region" evidence="15">
    <location>
        <begin position="380"/>
        <end position="414"/>
    </location>
</feature>
<evidence type="ECO:0000313" key="18">
    <source>
        <dbReference type="EMBL" id="KAK2166875.1"/>
    </source>
</evidence>
<dbReference type="InterPro" id="IPR001752">
    <property type="entry name" value="Kinesin_motor_dom"/>
</dbReference>
<dbReference type="PROSITE" id="PS50067">
    <property type="entry name" value="KINESIN_MOTOR_2"/>
    <property type="match status" value="1"/>
</dbReference>
<feature type="domain" description="Kinesin motor" evidence="17">
    <location>
        <begin position="30"/>
        <end position="365"/>
    </location>
</feature>
<dbReference type="PROSITE" id="PS00411">
    <property type="entry name" value="KINESIN_MOTOR_1"/>
    <property type="match status" value="1"/>
</dbReference>
<accession>A0AAD9KA48</accession>
<evidence type="ECO:0000256" key="6">
    <source>
        <dbReference type="ARBA" id="ARBA00022840"/>
    </source>
</evidence>
<evidence type="ECO:0000256" key="7">
    <source>
        <dbReference type="ARBA" id="ARBA00023054"/>
    </source>
</evidence>
<dbReference type="SMART" id="SM00129">
    <property type="entry name" value="KISc"/>
    <property type="match status" value="1"/>
</dbReference>
<evidence type="ECO:0000256" key="5">
    <source>
        <dbReference type="ARBA" id="ARBA00022741"/>
    </source>
</evidence>
<evidence type="ECO:0000256" key="8">
    <source>
        <dbReference type="ARBA" id="ARBA00023069"/>
    </source>
</evidence>
<feature type="region of interest" description="Disordered" evidence="16">
    <location>
        <begin position="705"/>
        <end position="768"/>
    </location>
</feature>
<comment type="caution">
    <text evidence="18">The sequence shown here is derived from an EMBL/GenBank/DDBJ whole genome shotgun (WGS) entry which is preliminary data.</text>
</comment>
<dbReference type="GO" id="GO:0005874">
    <property type="term" value="C:microtubule"/>
    <property type="evidence" value="ECO:0007669"/>
    <property type="project" value="UniProtKB-KW"/>
</dbReference>
<keyword evidence="3" id="KW-0963">Cytoplasm</keyword>
<dbReference type="InterPro" id="IPR019821">
    <property type="entry name" value="Kinesin_motor_CS"/>
</dbReference>
<reference evidence="18" key="1">
    <citation type="journal article" date="2023" name="Mol. Biol. Evol.">
        <title>Third-Generation Sequencing Reveals the Adaptive Role of the Epigenome in Three Deep-Sea Polychaetes.</title>
        <authorList>
            <person name="Perez M."/>
            <person name="Aroh O."/>
            <person name="Sun Y."/>
            <person name="Lan Y."/>
            <person name="Juniper S.K."/>
            <person name="Young C.R."/>
            <person name="Angers B."/>
            <person name="Qian P.Y."/>
        </authorList>
    </citation>
    <scope>NUCLEOTIDE SEQUENCE</scope>
    <source>
        <strain evidence="18">P08H-3</strain>
    </source>
</reference>
<dbReference type="PANTHER" id="PTHR47968:SF13">
    <property type="entry name" value="KINESIN-LIKE PROTEIN KIF19 ISOFORM X1"/>
    <property type="match status" value="1"/>
</dbReference>
<protein>
    <recommendedName>
        <fullName evidence="14">Kinesin-like protein</fullName>
    </recommendedName>
</protein>
<evidence type="ECO:0000256" key="1">
    <source>
        <dbReference type="ARBA" id="ARBA00004138"/>
    </source>
</evidence>
<evidence type="ECO:0000256" key="13">
    <source>
        <dbReference type="PROSITE-ProRule" id="PRU00283"/>
    </source>
</evidence>
<keyword evidence="5 13" id="KW-0547">Nucleotide-binding</keyword>
<dbReference type="CDD" id="cd01370">
    <property type="entry name" value="KISc_KIP3_like"/>
    <property type="match status" value="1"/>
</dbReference>
<sequence>MSLGDIHEASADTKFEKLVSKNESKQEEQNLIVGLRIRPLNEDEIIAGATPVAHKVDDNMVVLMDPTDDPDDILRANRSREKQYIFDVAFDGSATQKEVYEKTTKFLIPNVVNGYNATVFAYGATGAGKTYTMLGTAEERGIMARTMNDLFLEMEKTQEDMAYRVTVSFLEIYNEMIRDLLCPSSGVLDLREDSNGVQVAGLSKFQAKSTREIMDILIKGNKQRTQEPTVANKTSSRSHAVLQITVRQKNRIRDNTVQEVRMGKLFLIDLAGSERAANTQNRGKRMVEGAHINRSLLALGNCINALSDKHARKYINYRDSKLTRLLKDALGGNTKTVMIATISPASIHFEESRNTLVYADRAKNIKTKVRRNVMDVSYHIAQYSNIIAELREEIKRLRTKLDQKSEQVSTMQSSRFDAGNTNYNDVEKLKNQLVQIFTHQMGLRWEREKVVLRRRNSMDDLSKYKEMDLAGDGSEEPDDVNQARDELESLRTEDRKITEKRESILRELDATKNKASKVEQMLPNLVSTSDQQEILRLLCKIHELEMENVHMQSSCLLRDMDIRQRELAMEQYKQHHTLADELIQHQRTLMDEKNIPMSKDLEELYELYQQEGNEILEIQFSLPDIHAYKNSSGSSINHKMLDGETVSEMDESNSAVHLPKIFVPYHGANSVARKQLLKKSSLHINRLEEEDAFFAKSPRALQFGEQKTTDSTVSLSPPPVTVQGKKNPRQKSILTLSSRSTATTPSPPANDIVPAVNTSSESIPAKEERRKIAVNTRNIAALAAKRKNLSNVNMYNKSQDPSFFMTESSVGQHNESGYLTQSRLAQHDKKYGSSVGLNNMNDDDFFSDSSDIEIVPTKASVHKRNIYQQEQMRKKRAMKQKPVQKDFKPNYQQMTPEEFFKQLSRMPPKKQHFLPGNLHRDGKSRSKLPAANYSKGYPQSKAQQSRDTKGEVTQQTENKEKDSRGQKKHPLPSIPTYRKGDISVTGHSLHQ</sequence>
<dbReference type="PRINTS" id="PR00380">
    <property type="entry name" value="KINESINHEAVY"/>
</dbReference>
<feature type="region of interest" description="Disordered" evidence="16">
    <location>
        <begin position="905"/>
        <end position="991"/>
    </location>
</feature>
<dbReference type="GO" id="GO:0008017">
    <property type="term" value="F:microtubule binding"/>
    <property type="evidence" value="ECO:0007669"/>
    <property type="project" value="InterPro"/>
</dbReference>
<proteinExistence type="inferred from homology"/>
<evidence type="ECO:0000256" key="10">
    <source>
        <dbReference type="ARBA" id="ARBA00023212"/>
    </source>
</evidence>
<dbReference type="GO" id="GO:0007018">
    <property type="term" value="P:microtubule-based movement"/>
    <property type="evidence" value="ECO:0007669"/>
    <property type="project" value="InterPro"/>
</dbReference>
<feature type="region of interest" description="Disordered" evidence="16">
    <location>
        <begin position="467"/>
        <end position="488"/>
    </location>
</feature>
<dbReference type="SUPFAM" id="SSF52540">
    <property type="entry name" value="P-loop containing nucleoside triphosphate hydrolases"/>
    <property type="match status" value="1"/>
</dbReference>
<dbReference type="InterPro" id="IPR027640">
    <property type="entry name" value="Kinesin-like_fam"/>
</dbReference>
<evidence type="ECO:0000259" key="17">
    <source>
        <dbReference type="PROSITE" id="PS50067"/>
    </source>
</evidence>
<evidence type="ECO:0000256" key="2">
    <source>
        <dbReference type="ARBA" id="ARBA00004245"/>
    </source>
</evidence>
<keyword evidence="9 13" id="KW-0505">Motor protein</keyword>
<dbReference type="PANTHER" id="PTHR47968">
    <property type="entry name" value="CENTROMERE PROTEIN E"/>
    <property type="match status" value="1"/>
</dbReference>